<dbReference type="InterPro" id="IPR011251">
    <property type="entry name" value="Luciferase-like_dom"/>
</dbReference>
<evidence type="ECO:0000313" key="2">
    <source>
        <dbReference type="EMBL" id="KAA1193104.1"/>
    </source>
</evidence>
<dbReference type="GO" id="GO:0005829">
    <property type="term" value="C:cytosol"/>
    <property type="evidence" value="ECO:0007669"/>
    <property type="project" value="TreeGrafter"/>
</dbReference>
<reference evidence="2 3" key="1">
    <citation type="submission" date="2019-09" db="EMBL/GenBank/DDBJ databases">
        <authorList>
            <person name="Chen X.-Y."/>
        </authorList>
    </citation>
    <scope>NUCLEOTIDE SEQUENCE [LARGE SCALE GENOMIC DNA]</scope>
    <source>
        <strain evidence="2 3">NY5</strain>
    </source>
</reference>
<dbReference type="InterPro" id="IPR036661">
    <property type="entry name" value="Luciferase-like_sf"/>
</dbReference>
<sequence>MPPLAILQFDLRQAPFCPDSAQQRMRACLEMIEWADQQGLSVAAFSEHHNTPDGFLSAPLALAMAAAARTRRIAISVSALQLPLHDPLRVAEDVVALDSVSEGRFNLTLGLGYRQLEYDTFGVDWASRGRIFDAKLTLLLQALSGEAFDHHGTPCQLVPALARPARDIVFVGGNSRAAARRAARFGLYFAPAIDDPSLGDYYREACAQQGFDNGFIIYPREPCLTLIAEDPDAAWAELGPYLLYDAMSYAKWRHPSRRAYAESAAEDLQQLRAEGKYAILSPDEAAAVIASKGSINLAPLCGGVPVDAAWQSLELYAQKVLPLLQ</sequence>
<dbReference type="GO" id="GO:0016705">
    <property type="term" value="F:oxidoreductase activity, acting on paired donors, with incorporation or reduction of molecular oxygen"/>
    <property type="evidence" value="ECO:0007669"/>
    <property type="project" value="InterPro"/>
</dbReference>
<evidence type="ECO:0000259" key="1">
    <source>
        <dbReference type="Pfam" id="PF00296"/>
    </source>
</evidence>
<dbReference type="SUPFAM" id="SSF51679">
    <property type="entry name" value="Bacterial luciferase-like"/>
    <property type="match status" value="1"/>
</dbReference>
<dbReference type="Proteomes" id="UP000323708">
    <property type="component" value="Unassembled WGS sequence"/>
</dbReference>
<comment type="caution">
    <text evidence="2">The sequence shown here is derived from an EMBL/GenBank/DDBJ whole genome shotgun (WGS) entry which is preliminary data.</text>
</comment>
<evidence type="ECO:0000313" key="3">
    <source>
        <dbReference type="Proteomes" id="UP000323708"/>
    </source>
</evidence>
<dbReference type="Pfam" id="PF00296">
    <property type="entry name" value="Bac_luciferase"/>
    <property type="match status" value="1"/>
</dbReference>
<dbReference type="AlphaFoldDB" id="A0A5B0X174"/>
<dbReference type="EMBL" id="VTUX01000002">
    <property type="protein sequence ID" value="KAA1193104.1"/>
    <property type="molecule type" value="Genomic_DNA"/>
</dbReference>
<dbReference type="RefSeq" id="WP_149610212.1">
    <property type="nucleotide sequence ID" value="NZ_VTUX01000002.1"/>
</dbReference>
<proteinExistence type="predicted"/>
<dbReference type="PANTHER" id="PTHR30137">
    <property type="entry name" value="LUCIFERASE-LIKE MONOOXYGENASE"/>
    <property type="match status" value="1"/>
</dbReference>
<dbReference type="PANTHER" id="PTHR30137:SF6">
    <property type="entry name" value="LUCIFERASE-LIKE MONOOXYGENASE"/>
    <property type="match status" value="1"/>
</dbReference>
<accession>A0A5B0X174</accession>
<organism evidence="2 3">
    <name type="scientific">Pseudohalioglobus sediminis</name>
    <dbReference type="NCBI Taxonomy" id="2606449"/>
    <lineage>
        <taxon>Bacteria</taxon>
        <taxon>Pseudomonadati</taxon>
        <taxon>Pseudomonadota</taxon>
        <taxon>Gammaproteobacteria</taxon>
        <taxon>Cellvibrionales</taxon>
        <taxon>Halieaceae</taxon>
        <taxon>Pseudohalioglobus</taxon>
    </lineage>
</organism>
<keyword evidence="3" id="KW-1185">Reference proteome</keyword>
<protein>
    <submittedName>
        <fullName evidence="2">LLM class flavin-dependent oxidoreductase</fullName>
    </submittedName>
</protein>
<gene>
    <name evidence="2" type="ORF">F0M18_04460</name>
</gene>
<dbReference type="InterPro" id="IPR050766">
    <property type="entry name" value="Bact_Lucif_Oxidored"/>
</dbReference>
<dbReference type="Gene3D" id="3.20.20.30">
    <property type="entry name" value="Luciferase-like domain"/>
    <property type="match status" value="1"/>
</dbReference>
<feature type="domain" description="Luciferase-like" evidence="1">
    <location>
        <begin position="19"/>
        <end position="265"/>
    </location>
</feature>
<name>A0A5B0X174_9GAMM</name>